<dbReference type="GO" id="GO:0042147">
    <property type="term" value="P:retrograde transport, endosome to Golgi"/>
    <property type="evidence" value="ECO:0007669"/>
    <property type="project" value="InterPro"/>
</dbReference>
<evidence type="ECO:0000256" key="1">
    <source>
        <dbReference type="SAM" id="MobiDB-lite"/>
    </source>
</evidence>
<reference evidence="3 4" key="1">
    <citation type="journal article" date="2013" name="Curr. Biol.">
        <title>The Genome of the Foraminiferan Reticulomyxa filosa.</title>
        <authorList>
            <person name="Glockner G."/>
            <person name="Hulsmann N."/>
            <person name="Schleicher M."/>
            <person name="Noegel A.A."/>
            <person name="Eichinger L."/>
            <person name="Gallinger C."/>
            <person name="Pawlowski J."/>
            <person name="Sierra R."/>
            <person name="Euteneuer U."/>
            <person name="Pillet L."/>
            <person name="Moustafa A."/>
            <person name="Platzer M."/>
            <person name="Groth M."/>
            <person name="Szafranski K."/>
            <person name="Schliwa M."/>
        </authorList>
    </citation>
    <scope>NUCLEOTIDE SEQUENCE [LARGE SCALE GENOMIC DNA]</scope>
</reference>
<dbReference type="InterPro" id="IPR035969">
    <property type="entry name" value="Rab-GAP_TBC_sf"/>
</dbReference>
<feature type="domain" description="Rhodanese" evidence="2">
    <location>
        <begin position="269"/>
        <end position="293"/>
    </location>
</feature>
<keyword evidence="4" id="KW-1185">Reference proteome</keyword>
<gene>
    <name evidence="3" type="ORF">RFI_10681</name>
</gene>
<dbReference type="PROSITE" id="PS50206">
    <property type="entry name" value="RHODANESE_3"/>
    <property type="match status" value="1"/>
</dbReference>
<feature type="region of interest" description="Disordered" evidence="1">
    <location>
        <begin position="176"/>
        <end position="252"/>
    </location>
</feature>
<name>X6NKF4_RETFI</name>
<dbReference type="AlphaFoldDB" id="X6NKF4"/>
<evidence type="ECO:0000313" key="4">
    <source>
        <dbReference type="Proteomes" id="UP000023152"/>
    </source>
</evidence>
<feature type="compositionally biased region" description="Low complexity" evidence="1">
    <location>
        <begin position="141"/>
        <end position="153"/>
    </location>
</feature>
<dbReference type="Gene3D" id="1.10.472.80">
    <property type="entry name" value="Ypt/Rab-GAP domain of gyp1p, domain 3"/>
    <property type="match status" value="1"/>
</dbReference>
<evidence type="ECO:0000259" key="2">
    <source>
        <dbReference type="PROSITE" id="PS50206"/>
    </source>
</evidence>
<organism evidence="3 4">
    <name type="scientific">Reticulomyxa filosa</name>
    <dbReference type="NCBI Taxonomy" id="46433"/>
    <lineage>
        <taxon>Eukaryota</taxon>
        <taxon>Sar</taxon>
        <taxon>Rhizaria</taxon>
        <taxon>Retaria</taxon>
        <taxon>Foraminifera</taxon>
        <taxon>Monothalamids</taxon>
        <taxon>Reticulomyxidae</taxon>
        <taxon>Reticulomyxa</taxon>
    </lineage>
</organism>
<dbReference type="SUPFAM" id="SSF47923">
    <property type="entry name" value="Ypt/Rab-GAP domain of gyp1p"/>
    <property type="match status" value="1"/>
</dbReference>
<protein>
    <recommendedName>
        <fullName evidence="2">Rhodanese domain-containing protein</fullName>
    </recommendedName>
</protein>
<dbReference type="EMBL" id="ASPP01007858">
    <property type="protein sequence ID" value="ETO26456.1"/>
    <property type="molecule type" value="Genomic_DNA"/>
</dbReference>
<feature type="compositionally biased region" description="Basic and acidic residues" evidence="1">
    <location>
        <begin position="205"/>
        <end position="228"/>
    </location>
</feature>
<feature type="non-terminal residue" evidence="3">
    <location>
        <position position="296"/>
    </location>
</feature>
<dbReference type="InterPro" id="IPR036873">
    <property type="entry name" value="Rhodanese-like_dom_sf"/>
</dbReference>
<feature type="region of interest" description="Disordered" evidence="1">
    <location>
        <begin position="141"/>
        <end position="162"/>
    </location>
</feature>
<sequence>MTIHANKSDEATLLYLWDEILLESDPCFHYFIDLELLMFYKEDILKKSSEELPQYLVNITIEDKDHCRKLVQNARGTLQNTPHSFRELLSKCSKHQIAVDSELYVRLERLPCLSIECKELIGHCYADALLAQVTNEQTTTTTTMTTSSSSSSSNDTHKKSGPLHALKHNKLIHKAIKNMPPNEPPPSVPNSNTHQRTKSTNATTHNDKQKSHNDMDIHDNGDPHRDDNNNDNNDNDNDNGNGNDNDTDNEKNEKRPICAKFYAEQRHLKFFIIDCRPKEQFEAGHLPCAFHLDPTL</sequence>
<proteinExistence type="predicted"/>
<dbReference type="OrthoDB" id="1668230at2759"/>
<dbReference type="SUPFAM" id="SSF52821">
    <property type="entry name" value="Rhodanese/Cell cycle control phosphatase"/>
    <property type="match status" value="1"/>
</dbReference>
<evidence type="ECO:0000313" key="3">
    <source>
        <dbReference type="EMBL" id="ETO26456.1"/>
    </source>
</evidence>
<dbReference type="InterPro" id="IPR001763">
    <property type="entry name" value="Rhodanese-like_dom"/>
</dbReference>
<dbReference type="GO" id="GO:0005802">
    <property type="term" value="C:trans-Golgi network"/>
    <property type="evidence" value="ECO:0007669"/>
    <property type="project" value="TreeGrafter"/>
</dbReference>
<dbReference type="Proteomes" id="UP000023152">
    <property type="component" value="Unassembled WGS sequence"/>
</dbReference>
<dbReference type="InterPro" id="IPR039755">
    <property type="entry name" value="TBC1D23"/>
</dbReference>
<dbReference type="PANTHER" id="PTHR13297">
    <property type="entry name" value="TBC1 DOMAIN FAMILY MEMBER 23-RELATED"/>
    <property type="match status" value="1"/>
</dbReference>
<dbReference type="GO" id="GO:0005829">
    <property type="term" value="C:cytosol"/>
    <property type="evidence" value="ECO:0007669"/>
    <property type="project" value="GOC"/>
</dbReference>
<comment type="caution">
    <text evidence="3">The sequence shown here is derived from an EMBL/GenBank/DDBJ whole genome shotgun (WGS) entry which is preliminary data.</text>
</comment>
<dbReference type="GO" id="GO:0099041">
    <property type="term" value="P:vesicle tethering to Golgi"/>
    <property type="evidence" value="ECO:0007669"/>
    <property type="project" value="TreeGrafter"/>
</dbReference>
<dbReference type="PANTHER" id="PTHR13297:SF5">
    <property type="entry name" value="TBC1 DOMAIN FAMILY MEMBER 23"/>
    <property type="match status" value="1"/>
</dbReference>
<accession>X6NKF4</accession>